<evidence type="ECO:0000313" key="4">
    <source>
        <dbReference type="EMBL" id="VAW21576.1"/>
    </source>
</evidence>
<proteinExistence type="predicted"/>
<gene>
    <name evidence="4" type="ORF">MNBD_ALPHA11-585</name>
</gene>
<name>A0A3B0UPL9_9ZZZZ</name>
<keyword evidence="4" id="KW-0378">Hydrolase</keyword>
<dbReference type="InterPro" id="IPR023346">
    <property type="entry name" value="Lysozyme-like_dom_sf"/>
</dbReference>
<keyword evidence="1" id="KW-0812">Transmembrane</keyword>
<organism evidence="4">
    <name type="scientific">hydrothermal vent metagenome</name>
    <dbReference type="NCBI Taxonomy" id="652676"/>
    <lineage>
        <taxon>unclassified sequences</taxon>
        <taxon>metagenomes</taxon>
        <taxon>ecological metagenomes</taxon>
    </lineage>
</organism>
<protein>
    <submittedName>
        <fullName evidence="4">Lysozyme (N-acetylmuramidase) family</fullName>
        <ecNumber evidence="4">3.2.1.17</ecNumber>
    </submittedName>
</protein>
<keyword evidence="1" id="KW-1133">Transmembrane helix</keyword>
<dbReference type="SUPFAM" id="SSF53955">
    <property type="entry name" value="Lysozyme-like"/>
    <property type="match status" value="1"/>
</dbReference>
<evidence type="ECO:0000256" key="1">
    <source>
        <dbReference type="SAM" id="Phobius"/>
    </source>
</evidence>
<dbReference type="AlphaFoldDB" id="A0A3B0UPL9"/>
<evidence type="ECO:0000259" key="3">
    <source>
        <dbReference type="Pfam" id="PF09374"/>
    </source>
</evidence>
<keyword evidence="1" id="KW-0472">Membrane</keyword>
<dbReference type="GO" id="GO:0003796">
    <property type="term" value="F:lysozyme activity"/>
    <property type="evidence" value="ECO:0007669"/>
    <property type="project" value="UniProtKB-EC"/>
</dbReference>
<dbReference type="EC" id="3.2.1.17" evidence="4"/>
<feature type="domain" description="Peptidoglycan binding" evidence="3">
    <location>
        <begin position="99"/>
        <end position="164"/>
    </location>
</feature>
<sequence>MSRFEHCLTHILRHEGGYVDNPKDPGGATNFGITRKTLARWRQVSPWWKLPKSQVRTIKHPEVSAIYRSLYWDRCRSSIMPKGLDYALFDFAVNSGPSRAIRHLQTVLGVMQDGIVGPITLNAIESFVVSKGVDEMIKKLTNQRLGFLRRLTGFKTFGRGWTKRVAAVRRVALAAVATSSKTKPNFTTRRKPKMNVLSGYKTYIVAIAMLIAGIGQMLGIDLPGFDGQASGQLVIEALAVLFLRRGLKTEISNA</sequence>
<dbReference type="Pfam" id="PF05838">
    <property type="entry name" value="Glyco_hydro_108"/>
    <property type="match status" value="1"/>
</dbReference>
<dbReference type="InterPro" id="IPR008565">
    <property type="entry name" value="TtsA-like_GH18_dom"/>
</dbReference>
<evidence type="ECO:0000259" key="2">
    <source>
        <dbReference type="Pfam" id="PF05838"/>
    </source>
</evidence>
<feature type="domain" description="TtsA-like Glycoside hydrolase family 108" evidence="2">
    <location>
        <begin position="9"/>
        <end position="96"/>
    </location>
</feature>
<keyword evidence="4" id="KW-0326">Glycosidase</keyword>
<dbReference type="InterPro" id="IPR018537">
    <property type="entry name" value="Peptidoglycan-bd_3"/>
</dbReference>
<dbReference type="EMBL" id="UOEQ01000361">
    <property type="protein sequence ID" value="VAW21576.1"/>
    <property type="molecule type" value="Genomic_DNA"/>
</dbReference>
<dbReference type="Gene3D" id="1.20.141.10">
    <property type="entry name" value="Chitosanase, subunit A, domain 1"/>
    <property type="match status" value="1"/>
</dbReference>
<dbReference type="CDD" id="cd13926">
    <property type="entry name" value="N-acetylmuramidase_GH108"/>
    <property type="match status" value="1"/>
</dbReference>
<accession>A0A3B0UPL9</accession>
<dbReference type="Pfam" id="PF09374">
    <property type="entry name" value="PG_binding_3"/>
    <property type="match status" value="1"/>
</dbReference>
<feature type="transmembrane region" description="Helical" evidence="1">
    <location>
        <begin position="200"/>
        <end position="219"/>
    </location>
</feature>
<reference evidence="4" key="1">
    <citation type="submission" date="2018-06" db="EMBL/GenBank/DDBJ databases">
        <authorList>
            <person name="Zhirakovskaya E."/>
        </authorList>
    </citation>
    <scope>NUCLEOTIDE SEQUENCE</scope>
</reference>